<comment type="caution">
    <text evidence="2">The sequence shown here is derived from an EMBL/GenBank/DDBJ whole genome shotgun (WGS) entry which is preliminary data.</text>
</comment>
<feature type="transmembrane region" description="Helical" evidence="1">
    <location>
        <begin position="6"/>
        <end position="29"/>
    </location>
</feature>
<feature type="transmembrane region" description="Helical" evidence="1">
    <location>
        <begin position="130"/>
        <end position="148"/>
    </location>
</feature>
<dbReference type="InterPro" id="IPR018729">
    <property type="entry name" value="DUF2269_transmembrane"/>
</dbReference>
<organism evidence="2 3">
    <name type="scientific">Lederbergia ruris</name>
    <dbReference type="NCBI Taxonomy" id="217495"/>
    <lineage>
        <taxon>Bacteria</taxon>
        <taxon>Bacillati</taxon>
        <taxon>Bacillota</taxon>
        <taxon>Bacilli</taxon>
        <taxon>Bacillales</taxon>
        <taxon>Bacillaceae</taxon>
        <taxon>Lederbergia</taxon>
    </lineage>
</organism>
<keyword evidence="1" id="KW-0812">Transmembrane</keyword>
<dbReference type="Proteomes" id="UP000679950">
    <property type="component" value="Unassembled WGS sequence"/>
</dbReference>
<keyword evidence="1" id="KW-1133">Transmembrane helix</keyword>
<dbReference type="Pfam" id="PF10027">
    <property type="entry name" value="DUF2269"/>
    <property type="match status" value="1"/>
</dbReference>
<feature type="transmembrane region" description="Helical" evidence="1">
    <location>
        <begin position="77"/>
        <end position="98"/>
    </location>
</feature>
<dbReference type="RefSeq" id="WP_158320850.1">
    <property type="nucleotide sequence ID" value="NZ_BORB01000023.1"/>
</dbReference>
<keyword evidence="1" id="KW-0472">Membrane</keyword>
<evidence type="ECO:0000313" key="3">
    <source>
        <dbReference type="Proteomes" id="UP000679950"/>
    </source>
</evidence>
<sequence>MNTIYTILVFIHIFSAILGMGPGFVLSFIPKSAQTMTELRHAYKIKHQLHIIVMIGGTLLLITGLLMGMIHPYLFRMGWYIVSMILFFVALAMGPFVLKPLSVPVKEIVNQHQGEEIPEAYFRLSKKLGFYENIENLFFLIIIILMILKPF</sequence>
<name>A0ABQ4KKA3_9BACI</name>
<feature type="transmembrane region" description="Helical" evidence="1">
    <location>
        <begin position="49"/>
        <end position="71"/>
    </location>
</feature>
<dbReference type="EMBL" id="BORB01000023">
    <property type="protein sequence ID" value="GIN58388.1"/>
    <property type="molecule type" value="Genomic_DNA"/>
</dbReference>
<accession>A0ABQ4KKA3</accession>
<evidence type="ECO:0000256" key="1">
    <source>
        <dbReference type="SAM" id="Phobius"/>
    </source>
</evidence>
<evidence type="ECO:0008006" key="4">
    <source>
        <dbReference type="Google" id="ProtNLM"/>
    </source>
</evidence>
<protein>
    <recommendedName>
        <fullName evidence="4">DUF2269 family protein</fullName>
    </recommendedName>
</protein>
<keyword evidence="3" id="KW-1185">Reference proteome</keyword>
<proteinExistence type="predicted"/>
<evidence type="ECO:0000313" key="2">
    <source>
        <dbReference type="EMBL" id="GIN58388.1"/>
    </source>
</evidence>
<reference evidence="2 3" key="1">
    <citation type="submission" date="2021-03" db="EMBL/GenBank/DDBJ databases">
        <title>Antimicrobial resistance genes in bacteria isolated from Japanese honey, and their potential for conferring macrolide and lincosamide resistance in the American foulbrood pathogen Paenibacillus larvae.</title>
        <authorList>
            <person name="Okamoto M."/>
            <person name="Kumagai M."/>
            <person name="Kanamori H."/>
            <person name="Takamatsu D."/>
        </authorList>
    </citation>
    <scope>NUCLEOTIDE SEQUENCE [LARGE SCALE GENOMIC DNA]</scope>
    <source>
        <strain evidence="2 3">J8TS2</strain>
    </source>
</reference>
<gene>
    <name evidence="2" type="ORF">J8TS2_27070</name>
</gene>